<feature type="domain" description="Bulb-type lectin" evidence="6">
    <location>
        <begin position="53"/>
        <end position="171"/>
    </location>
</feature>
<dbReference type="Proteomes" id="UP001164929">
    <property type="component" value="Chromosome 1"/>
</dbReference>
<dbReference type="SUPFAM" id="SSF56112">
    <property type="entry name" value="Protein kinase-like (PK-like)"/>
    <property type="match status" value="1"/>
</dbReference>
<dbReference type="Gene3D" id="2.90.10.10">
    <property type="entry name" value="Bulb-type lectin domain"/>
    <property type="match status" value="2"/>
</dbReference>
<proteinExistence type="predicted"/>
<feature type="binding site" evidence="4">
    <location>
        <position position="564"/>
    </location>
    <ligand>
        <name>ATP</name>
        <dbReference type="ChEBI" id="CHEBI:30616"/>
    </ligand>
</feature>
<dbReference type="InterPro" id="IPR017441">
    <property type="entry name" value="Protein_kinase_ATP_BS"/>
</dbReference>
<dbReference type="InterPro" id="IPR051343">
    <property type="entry name" value="G-type_lectin_kinases/EP1-like"/>
</dbReference>
<keyword evidence="3" id="KW-0325">Glycoprotein</keyword>
<dbReference type="InterPro" id="IPR036426">
    <property type="entry name" value="Bulb-type_lectin_dom_sf"/>
</dbReference>
<dbReference type="Gene3D" id="3.30.200.20">
    <property type="entry name" value="Phosphorylase Kinase, domain 1"/>
    <property type="match status" value="1"/>
</dbReference>
<evidence type="ECO:0000256" key="2">
    <source>
        <dbReference type="ARBA" id="ARBA00023157"/>
    </source>
</evidence>
<dbReference type="FunFam" id="2.90.10.30:FF:000001">
    <property type="entry name" value="Serine/threonine-protein kinase"/>
    <property type="match status" value="1"/>
</dbReference>
<dbReference type="GO" id="GO:0005524">
    <property type="term" value="F:ATP binding"/>
    <property type="evidence" value="ECO:0007669"/>
    <property type="project" value="UniProtKB-UniRule"/>
</dbReference>
<dbReference type="AlphaFoldDB" id="A0AAD6RNK3"/>
<keyword evidence="4" id="KW-0067">ATP-binding</keyword>
<keyword evidence="1" id="KW-0732">Signal</keyword>
<feature type="transmembrane region" description="Helical" evidence="5">
    <location>
        <begin position="20"/>
        <end position="45"/>
    </location>
</feature>
<keyword evidence="5" id="KW-0472">Membrane</keyword>
<dbReference type="PANTHER" id="PTHR47976">
    <property type="entry name" value="G-TYPE LECTIN S-RECEPTOR-LIKE SERINE/THREONINE-PROTEIN KINASE SD2-5"/>
    <property type="match status" value="1"/>
</dbReference>
<evidence type="ECO:0000256" key="3">
    <source>
        <dbReference type="ARBA" id="ARBA00023180"/>
    </source>
</evidence>
<dbReference type="SUPFAM" id="SSF51110">
    <property type="entry name" value="alpha-D-mannose-specific plant lectins"/>
    <property type="match status" value="1"/>
</dbReference>
<keyword evidence="2" id="KW-1015">Disulfide bond</keyword>
<dbReference type="EMBL" id="JAQIZT010000001">
    <property type="protein sequence ID" value="KAJ7011352.1"/>
    <property type="molecule type" value="Genomic_DNA"/>
</dbReference>
<gene>
    <name evidence="7" type="ORF">NC653_001701</name>
</gene>
<reference evidence="7 8" key="1">
    <citation type="journal article" date="2023" name="Mol. Ecol. Resour.">
        <title>Chromosome-level genome assembly of a triploid poplar Populus alba 'Berolinensis'.</title>
        <authorList>
            <person name="Chen S."/>
            <person name="Yu Y."/>
            <person name="Wang X."/>
            <person name="Wang S."/>
            <person name="Zhang T."/>
            <person name="Zhou Y."/>
            <person name="He R."/>
            <person name="Meng N."/>
            <person name="Wang Y."/>
            <person name="Liu W."/>
            <person name="Liu Z."/>
            <person name="Liu J."/>
            <person name="Guo Q."/>
            <person name="Huang H."/>
            <person name="Sederoff R.R."/>
            <person name="Wang G."/>
            <person name="Qu G."/>
            <person name="Chen S."/>
        </authorList>
    </citation>
    <scope>NUCLEOTIDE SEQUENCE [LARGE SCALE GENOMIC DNA]</scope>
    <source>
        <strain evidence="7">SC-2020</strain>
    </source>
</reference>
<evidence type="ECO:0000256" key="1">
    <source>
        <dbReference type="ARBA" id="ARBA00022729"/>
    </source>
</evidence>
<feature type="transmembrane region" description="Helical" evidence="5">
    <location>
        <begin position="474"/>
        <end position="499"/>
    </location>
</feature>
<protein>
    <recommendedName>
        <fullName evidence="6">Bulb-type lectin domain-containing protein</fullName>
    </recommendedName>
</protein>
<keyword evidence="8" id="KW-1185">Reference proteome</keyword>
<comment type="caution">
    <text evidence="7">The sequence shown here is derived from an EMBL/GenBank/DDBJ whole genome shotgun (WGS) entry which is preliminary data.</text>
</comment>
<dbReference type="PANTHER" id="PTHR47976:SF78">
    <property type="entry name" value="RECEPTOR-LIKE SERINE_THREONINE-PROTEIN KINASE"/>
    <property type="match status" value="1"/>
</dbReference>
<dbReference type="CDD" id="cd00028">
    <property type="entry name" value="B_lectin"/>
    <property type="match status" value="1"/>
</dbReference>
<dbReference type="PROSITE" id="PS00107">
    <property type="entry name" value="PROTEIN_KINASE_ATP"/>
    <property type="match status" value="1"/>
</dbReference>
<organism evidence="7 8">
    <name type="scientific">Populus alba x Populus x berolinensis</name>
    <dbReference type="NCBI Taxonomy" id="444605"/>
    <lineage>
        <taxon>Eukaryota</taxon>
        <taxon>Viridiplantae</taxon>
        <taxon>Streptophyta</taxon>
        <taxon>Embryophyta</taxon>
        <taxon>Tracheophyta</taxon>
        <taxon>Spermatophyta</taxon>
        <taxon>Magnoliopsida</taxon>
        <taxon>eudicotyledons</taxon>
        <taxon>Gunneridae</taxon>
        <taxon>Pentapetalae</taxon>
        <taxon>rosids</taxon>
        <taxon>fabids</taxon>
        <taxon>Malpighiales</taxon>
        <taxon>Salicaceae</taxon>
        <taxon>Saliceae</taxon>
        <taxon>Populus</taxon>
    </lineage>
</organism>
<dbReference type="InterPro" id="IPR011009">
    <property type="entry name" value="Kinase-like_dom_sf"/>
</dbReference>
<keyword evidence="4" id="KW-0547">Nucleotide-binding</keyword>
<dbReference type="PROSITE" id="PS50927">
    <property type="entry name" value="BULB_LECTIN"/>
    <property type="match status" value="1"/>
</dbReference>
<dbReference type="InterPro" id="IPR001480">
    <property type="entry name" value="Bulb-type_lectin_dom"/>
</dbReference>
<sequence length="754" mass="84482">MTPAFVSCVKRPRLYTFRYLAPYSFSEITLHLTMASFAILLFLILPLQLDLSMAIITPSSSLTTNGNTWLSPSGEFAFGFRQLDNSNLFLLAIWFEVIPARTIVWHANGNNPLPRGSRVELTSSNLVLTDPKGLIIWQANPATPAISAAMLDTGNFVLKGNDSSTYIWETFKNPTDTILPTQTLDLGSKLVSRLTETNYSKGRFELNFSNGSLELNPIAWPSEFQYDHYYSSDTYNTDPYESGYRLVFNESANVYIVKLNGGIAQFPDWNRLNYSTGDNYYRATLGFDGVFTQYSLPKNSKNNEGWLPMQSIPLDMCKAILTDIGSGSCGFNSYCSIQENRKPTCACPPGYVFLDPNNSLGGCKPTFPQGCGLDDGRGDPEELYEIRQFDNVNWPLNDYESLSPYNQTQCEKSCLYDCSCAVAIFNGRVCWKKRLPLSNGRYLPTGFAKILFKVRKEVPPSGYCNGGSDKEKPVLLGSLLGSSAFLNVILLVVTFLILFRRRERKVKKVGSDSSIYFSTLRSFTYEELEEATDGFMEELGRGSFGIVYKGFMRSSSGNAIAVKKLDKLAQEREREFRTELLSNLFGKKTRSMGKDPMPRCSDLEIEKMLSRLSMEKALCSLYLRLGSLDVPIRPWPSIGISCNTGMLPKLSPDQFLKLKQLTVLALSATNKILSYNELLEELEVCNVHELEDFLNNECVFAAGLSWVSMDFGSHTGYLLVSIGLDKIMEIKLSFETLFCCWNLLDKATGVLCSV</sequence>
<name>A0AAD6RNK3_9ROSI</name>
<keyword evidence="5" id="KW-1133">Transmembrane helix</keyword>
<dbReference type="Pfam" id="PF01453">
    <property type="entry name" value="B_lectin"/>
    <property type="match status" value="1"/>
</dbReference>
<evidence type="ECO:0000256" key="4">
    <source>
        <dbReference type="PROSITE-ProRule" id="PRU10141"/>
    </source>
</evidence>
<evidence type="ECO:0000313" key="8">
    <source>
        <dbReference type="Proteomes" id="UP001164929"/>
    </source>
</evidence>
<evidence type="ECO:0000313" key="7">
    <source>
        <dbReference type="EMBL" id="KAJ7011352.1"/>
    </source>
</evidence>
<keyword evidence="5" id="KW-0812">Transmembrane</keyword>
<evidence type="ECO:0000256" key="5">
    <source>
        <dbReference type="SAM" id="Phobius"/>
    </source>
</evidence>
<accession>A0AAD6RNK3</accession>
<dbReference type="Pfam" id="PF08276">
    <property type="entry name" value="PAN_2"/>
    <property type="match status" value="1"/>
</dbReference>
<dbReference type="SMART" id="SM00108">
    <property type="entry name" value="B_lectin"/>
    <property type="match status" value="1"/>
</dbReference>
<dbReference type="InterPro" id="IPR003609">
    <property type="entry name" value="Pan_app"/>
</dbReference>
<dbReference type="FunFam" id="2.90.10.10:FF:000013">
    <property type="entry name" value="G-type lectin S-receptor-like serine/threonine-protein kinase LECRK1"/>
    <property type="match status" value="1"/>
</dbReference>
<evidence type="ECO:0000259" key="6">
    <source>
        <dbReference type="PROSITE" id="PS50927"/>
    </source>
</evidence>